<dbReference type="KEGG" id="dya:Dyak_GE27412"/>
<sequence>MVYYSQPRYLQCIFLLLIFLAVEAHPFPKYHTKSDGYVTHVINSEVQILDNEVPGYFHFNLPDGGHIRVIYHVDKYGFYTETLP</sequence>
<feature type="chain" id="PRO_5006403029" evidence="1">
    <location>
        <begin position="25"/>
        <end position="84"/>
    </location>
</feature>
<evidence type="ECO:0000256" key="1">
    <source>
        <dbReference type="SAM" id="SignalP"/>
    </source>
</evidence>
<name>A0A0R1DZ22_DROYA</name>
<evidence type="ECO:0000313" key="2">
    <source>
        <dbReference type="EMBL" id="KRK02217.1"/>
    </source>
</evidence>
<dbReference type="EMBL" id="CM000159">
    <property type="protein sequence ID" value="KRK02217.1"/>
    <property type="molecule type" value="Genomic_DNA"/>
</dbReference>
<protein>
    <submittedName>
        <fullName evidence="2">Uncharacterized protein</fullName>
    </submittedName>
</protein>
<dbReference type="AlphaFoldDB" id="A0A0R1DZ22"/>
<dbReference type="Proteomes" id="UP000002282">
    <property type="component" value="Chromosome 3L"/>
</dbReference>
<evidence type="ECO:0000313" key="3">
    <source>
        <dbReference type="Proteomes" id="UP000002282"/>
    </source>
</evidence>
<reference evidence="2 3" key="1">
    <citation type="journal article" date="2007" name="Nature">
        <title>Evolution of genes and genomes on the Drosophila phylogeny.</title>
        <authorList>
            <consortium name="Drosophila 12 Genomes Consortium"/>
            <person name="Clark A.G."/>
            <person name="Eisen M.B."/>
            <person name="Smith D.R."/>
            <person name="Bergman C.M."/>
            <person name="Oliver B."/>
            <person name="Markow T.A."/>
            <person name="Kaufman T.C."/>
            <person name="Kellis M."/>
            <person name="Gelbart W."/>
            <person name="Iyer V.N."/>
            <person name="Pollard D.A."/>
            <person name="Sackton T.B."/>
            <person name="Larracuente A.M."/>
            <person name="Singh N.D."/>
            <person name="Abad J.P."/>
            <person name="Abt D.N."/>
            <person name="Adryan B."/>
            <person name="Aguade M."/>
            <person name="Akashi H."/>
            <person name="Anderson W.W."/>
            <person name="Aquadro C.F."/>
            <person name="Ardell D.H."/>
            <person name="Arguello R."/>
            <person name="Artieri C.G."/>
            <person name="Barbash D.A."/>
            <person name="Barker D."/>
            <person name="Barsanti P."/>
            <person name="Batterham P."/>
            <person name="Batzoglou S."/>
            <person name="Begun D."/>
            <person name="Bhutkar A."/>
            <person name="Blanco E."/>
            <person name="Bosak S.A."/>
            <person name="Bradley R.K."/>
            <person name="Brand A.D."/>
            <person name="Brent M.R."/>
            <person name="Brooks A.N."/>
            <person name="Brown R.H."/>
            <person name="Butlin R.K."/>
            <person name="Caggese C."/>
            <person name="Calvi B.R."/>
            <person name="Bernardo de Carvalho A."/>
            <person name="Caspi A."/>
            <person name="Castrezana S."/>
            <person name="Celniker S.E."/>
            <person name="Chang J.L."/>
            <person name="Chapple C."/>
            <person name="Chatterji S."/>
            <person name="Chinwalla A."/>
            <person name="Civetta A."/>
            <person name="Clifton S.W."/>
            <person name="Comeron J.M."/>
            <person name="Costello J.C."/>
            <person name="Coyne J.A."/>
            <person name="Daub J."/>
            <person name="David R.G."/>
            <person name="Delcher A.L."/>
            <person name="Delehaunty K."/>
            <person name="Do C.B."/>
            <person name="Ebling H."/>
            <person name="Edwards K."/>
            <person name="Eickbush T."/>
            <person name="Evans J.D."/>
            <person name="Filipski A."/>
            <person name="Findeiss S."/>
            <person name="Freyhult E."/>
            <person name="Fulton L."/>
            <person name="Fulton R."/>
            <person name="Garcia A.C."/>
            <person name="Gardiner A."/>
            <person name="Garfield D.A."/>
            <person name="Garvin B.E."/>
            <person name="Gibson G."/>
            <person name="Gilbert D."/>
            <person name="Gnerre S."/>
            <person name="Godfrey J."/>
            <person name="Good R."/>
            <person name="Gotea V."/>
            <person name="Gravely B."/>
            <person name="Greenberg A.J."/>
            <person name="Griffiths-Jones S."/>
            <person name="Gross S."/>
            <person name="Guigo R."/>
            <person name="Gustafson E.A."/>
            <person name="Haerty W."/>
            <person name="Hahn M.W."/>
            <person name="Halligan D.L."/>
            <person name="Halpern A.L."/>
            <person name="Halter G.M."/>
            <person name="Han M.V."/>
            <person name="Heger A."/>
            <person name="Hillier L."/>
            <person name="Hinrichs A.S."/>
            <person name="Holmes I."/>
            <person name="Hoskins R.A."/>
            <person name="Hubisz M.J."/>
            <person name="Hultmark D."/>
            <person name="Huntley M.A."/>
            <person name="Jaffe D.B."/>
            <person name="Jagadeeshan S."/>
            <person name="Jeck W.R."/>
            <person name="Johnson J."/>
            <person name="Jones C.D."/>
            <person name="Jordan W.C."/>
            <person name="Karpen G.H."/>
            <person name="Kataoka E."/>
            <person name="Keightley P.D."/>
            <person name="Kheradpour P."/>
            <person name="Kirkness E.F."/>
            <person name="Koerich L.B."/>
            <person name="Kristiansen K."/>
            <person name="Kudrna D."/>
            <person name="Kulathinal R.J."/>
            <person name="Kumar S."/>
            <person name="Kwok R."/>
            <person name="Lander E."/>
            <person name="Langley C.H."/>
            <person name="Lapoint R."/>
            <person name="Lazzaro B.P."/>
            <person name="Lee S.J."/>
            <person name="Levesque L."/>
            <person name="Li R."/>
            <person name="Lin C.F."/>
            <person name="Lin M.F."/>
            <person name="Lindblad-Toh K."/>
            <person name="Llopart A."/>
            <person name="Long M."/>
            <person name="Low L."/>
            <person name="Lozovsky E."/>
            <person name="Lu J."/>
            <person name="Luo M."/>
            <person name="Machado C.A."/>
            <person name="Makalowski W."/>
            <person name="Marzo M."/>
            <person name="Matsuda M."/>
            <person name="Matzkin L."/>
            <person name="McAllister B."/>
            <person name="McBride C.S."/>
            <person name="McKernan B."/>
            <person name="McKernan K."/>
            <person name="Mendez-Lago M."/>
            <person name="Minx P."/>
            <person name="Mollenhauer M.U."/>
            <person name="Montooth K."/>
            <person name="Mount S.M."/>
            <person name="Mu X."/>
            <person name="Myers E."/>
            <person name="Negre B."/>
            <person name="Newfeld S."/>
            <person name="Nielsen R."/>
            <person name="Noor M.A."/>
            <person name="O'Grady P."/>
            <person name="Pachter L."/>
            <person name="Papaceit M."/>
            <person name="Parisi M.J."/>
            <person name="Parisi M."/>
            <person name="Parts L."/>
            <person name="Pedersen J.S."/>
            <person name="Pesole G."/>
            <person name="Phillippy A.M."/>
            <person name="Ponting C.P."/>
            <person name="Pop M."/>
            <person name="Porcelli D."/>
            <person name="Powell J.R."/>
            <person name="Prohaska S."/>
            <person name="Pruitt K."/>
            <person name="Puig M."/>
            <person name="Quesneville H."/>
            <person name="Ram K.R."/>
            <person name="Rand D."/>
            <person name="Rasmussen M.D."/>
            <person name="Reed L.K."/>
            <person name="Reenan R."/>
            <person name="Reily A."/>
            <person name="Remington K.A."/>
            <person name="Rieger T.T."/>
            <person name="Ritchie M.G."/>
            <person name="Robin C."/>
            <person name="Rogers Y.H."/>
            <person name="Rohde C."/>
            <person name="Rozas J."/>
            <person name="Rubenfield M.J."/>
            <person name="Ruiz A."/>
            <person name="Russo S."/>
            <person name="Salzberg S.L."/>
            <person name="Sanchez-Gracia A."/>
            <person name="Saranga D.J."/>
            <person name="Sato H."/>
            <person name="Schaeffer S.W."/>
            <person name="Schatz M.C."/>
            <person name="Schlenke T."/>
            <person name="Schwartz R."/>
            <person name="Segarra C."/>
            <person name="Singh R.S."/>
            <person name="Sirot L."/>
            <person name="Sirota M."/>
            <person name="Sisneros N.B."/>
            <person name="Smith C.D."/>
            <person name="Smith T.F."/>
            <person name="Spieth J."/>
            <person name="Stage D.E."/>
            <person name="Stark A."/>
            <person name="Stephan W."/>
            <person name="Strausberg R.L."/>
            <person name="Strempel S."/>
            <person name="Sturgill D."/>
            <person name="Sutton G."/>
            <person name="Sutton G.G."/>
            <person name="Tao W."/>
            <person name="Teichmann S."/>
            <person name="Tobari Y.N."/>
            <person name="Tomimura Y."/>
            <person name="Tsolas J.M."/>
            <person name="Valente V.L."/>
            <person name="Venter E."/>
            <person name="Venter J.C."/>
            <person name="Vicario S."/>
            <person name="Vieira F.G."/>
            <person name="Vilella A.J."/>
            <person name="Villasante A."/>
            <person name="Walenz B."/>
            <person name="Wang J."/>
            <person name="Wasserman M."/>
            <person name="Watts T."/>
            <person name="Wilson D."/>
            <person name="Wilson R.K."/>
            <person name="Wing R.A."/>
            <person name="Wolfner M.F."/>
            <person name="Wong A."/>
            <person name="Wong G.K."/>
            <person name="Wu C.I."/>
            <person name="Wu G."/>
            <person name="Yamamoto D."/>
            <person name="Yang H.P."/>
            <person name="Yang S.P."/>
            <person name="Yorke J.A."/>
            <person name="Yoshida K."/>
            <person name="Zdobnov E."/>
            <person name="Zhang P."/>
            <person name="Zhang Y."/>
            <person name="Zimin A.V."/>
            <person name="Baldwin J."/>
            <person name="Abdouelleil A."/>
            <person name="Abdulkadir J."/>
            <person name="Abebe A."/>
            <person name="Abera B."/>
            <person name="Abreu J."/>
            <person name="Acer S.C."/>
            <person name="Aftuck L."/>
            <person name="Alexander A."/>
            <person name="An P."/>
            <person name="Anderson E."/>
            <person name="Anderson S."/>
            <person name="Arachi H."/>
            <person name="Azer M."/>
            <person name="Bachantsang P."/>
            <person name="Barry A."/>
            <person name="Bayul T."/>
            <person name="Berlin A."/>
            <person name="Bessette D."/>
            <person name="Bloom T."/>
            <person name="Blye J."/>
            <person name="Boguslavskiy L."/>
            <person name="Bonnet C."/>
            <person name="Boukhgalter B."/>
            <person name="Bourzgui I."/>
            <person name="Brown A."/>
            <person name="Cahill P."/>
            <person name="Channer S."/>
            <person name="Cheshatsang Y."/>
            <person name="Chuda L."/>
            <person name="Citroen M."/>
            <person name="Collymore A."/>
            <person name="Cooke P."/>
            <person name="Costello M."/>
            <person name="D'Aco K."/>
            <person name="Daza R."/>
            <person name="De Haan G."/>
            <person name="DeGray S."/>
            <person name="DeMaso C."/>
            <person name="Dhargay N."/>
            <person name="Dooley K."/>
            <person name="Dooley E."/>
            <person name="Doricent M."/>
            <person name="Dorje P."/>
            <person name="Dorjee K."/>
            <person name="Dupes A."/>
            <person name="Elong R."/>
            <person name="Falk J."/>
            <person name="Farina A."/>
            <person name="Faro S."/>
            <person name="Ferguson D."/>
            <person name="Fisher S."/>
            <person name="Foley C.D."/>
            <person name="Franke A."/>
            <person name="Friedrich D."/>
            <person name="Gadbois L."/>
            <person name="Gearin G."/>
            <person name="Gearin C.R."/>
            <person name="Giannoukos G."/>
            <person name="Goode T."/>
            <person name="Graham J."/>
            <person name="Grandbois E."/>
            <person name="Grewal S."/>
            <person name="Gyaltsen K."/>
            <person name="Hafez N."/>
            <person name="Hagos B."/>
            <person name="Hall J."/>
            <person name="Henson C."/>
            <person name="Hollinger A."/>
            <person name="Honan T."/>
            <person name="Huard M.D."/>
            <person name="Hughes L."/>
            <person name="Hurhula B."/>
            <person name="Husby M.E."/>
            <person name="Kamat A."/>
            <person name="Kanga B."/>
            <person name="Kashin S."/>
            <person name="Khazanovich D."/>
            <person name="Kisner P."/>
            <person name="Lance K."/>
            <person name="Lara M."/>
            <person name="Lee W."/>
            <person name="Lennon N."/>
            <person name="Letendre F."/>
            <person name="LeVine R."/>
            <person name="Lipovsky A."/>
            <person name="Liu X."/>
            <person name="Liu J."/>
            <person name="Liu S."/>
            <person name="Lokyitsang T."/>
            <person name="Lokyitsang Y."/>
            <person name="Lubonja R."/>
            <person name="Lui A."/>
            <person name="MacDonald P."/>
            <person name="Magnisalis V."/>
            <person name="Maru K."/>
            <person name="Matthews C."/>
            <person name="McCusker W."/>
            <person name="McDonough S."/>
            <person name="Mehta T."/>
            <person name="Meldrim J."/>
            <person name="Meneus L."/>
            <person name="Mihai O."/>
            <person name="Mihalev A."/>
            <person name="Mihova T."/>
            <person name="Mittelman R."/>
            <person name="Mlenga V."/>
            <person name="Montmayeur A."/>
            <person name="Mulrain L."/>
            <person name="Navidi A."/>
            <person name="Naylor J."/>
            <person name="Negash T."/>
            <person name="Nguyen T."/>
            <person name="Nguyen N."/>
            <person name="Nicol R."/>
            <person name="Norbu C."/>
            <person name="Norbu N."/>
            <person name="Novod N."/>
            <person name="O'Neill B."/>
            <person name="Osman S."/>
            <person name="Markiewicz E."/>
            <person name="Oyono O.L."/>
            <person name="Patti C."/>
            <person name="Phunkhang P."/>
            <person name="Pierre F."/>
            <person name="Priest M."/>
            <person name="Raghuraman S."/>
            <person name="Rege F."/>
            <person name="Reyes R."/>
            <person name="Rise C."/>
            <person name="Rogov P."/>
            <person name="Ross K."/>
            <person name="Ryan E."/>
            <person name="Settipalli S."/>
            <person name="Shea T."/>
            <person name="Sherpa N."/>
            <person name="Shi L."/>
            <person name="Shih D."/>
            <person name="Sparrow T."/>
            <person name="Spaulding J."/>
            <person name="Stalker J."/>
            <person name="Stange-Thomann N."/>
            <person name="Stavropoulos S."/>
            <person name="Stone C."/>
            <person name="Strader C."/>
            <person name="Tesfaye S."/>
            <person name="Thomson T."/>
            <person name="Thoulutsang Y."/>
            <person name="Thoulutsang D."/>
            <person name="Topham K."/>
            <person name="Topping I."/>
            <person name="Tsamla T."/>
            <person name="Vassiliev H."/>
            <person name="Vo A."/>
            <person name="Wangchuk T."/>
            <person name="Wangdi T."/>
            <person name="Weiand M."/>
            <person name="Wilkinson J."/>
            <person name="Wilson A."/>
            <person name="Yadav S."/>
            <person name="Young G."/>
            <person name="Yu Q."/>
            <person name="Zembek L."/>
            <person name="Zhong D."/>
            <person name="Zimmer A."/>
            <person name="Zwirko Z."/>
            <person name="Jaffe D.B."/>
            <person name="Alvarez P."/>
            <person name="Brockman W."/>
            <person name="Butler J."/>
            <person name="Chin C."/>
            <person name="Gnerre S."/>
            <person name="Grabherr M."/>
            <person name="Kleber M."/>
            <person name="Mauceli E."/>
            <person name="MacCallum I."/>
        </authorList>
    </citation>
    <scope>NUCLEOTIDE SEQUENCE [LARGE SCALE GENOMIC DNA]</scope>
    <source>
        <strain evidence="3">Tai18E2 / Tucson 14021-0261.01</strain>
    </source>
</reference>
<reference evidence="2 3" key="2">
    <citation type="journal article" date="2007" name="PLoS Biol.">
        <title>Principles of genome evolution in the Drosophila melanogaster species group.</title>
        <authorList>
            <person name="Ranz J.M."/>
            <person name="Maurin D."/>
            <person name="Chan Y.S."/>
            <person name="von Grotthuss M."/>
            <person name="Hillier L.W."/>
            <person name="Roote J."/>
            <person name="Ashburner M."/>
            <person name="Bergman C.M."/>
        </authorList>
    </citation>
    <scope>NUCLEOTIDE SEQUENCE [LARGE SCALE GENOMIC DNA]</scope>
    <source>
        <strain evidence="3">Tai18E2 / Tucson 14021-0261.01</strain>
    </source>
</reference>
<organism evidence="2 3">
    <name type="scientific">Drosophila yakuba</name>
    <name type="common">Fruit fly</name>
    <dbReference type="NCBI Taxonomy" id="7245"/>
    <lineage>
        <taxon>Eukaryota</taxon>
        <taxon>Metazoa</taxon>
        <taxon>Ecdysozoa</taxon>
        <taxon>Arthropoda</taxon>
        <taxon>Hexapoda</taxon>
        <taxon>Insecta</taxon>
        <taxon>Pterygota</taxon>
        <taxon>Neoptera</taxon>
        <taxon>Endopterygota</taxon>
        <taxon>Diptera</taxon>
        <taxon>Brachycera</taxon>
        <taxon>Muscomorpha</taxon>
        <taxon>Ephydroidea</taxon>
        <taxon>Drosophilidae</taxon>
        <taxon>Drosophila</taxon>
        <taxon>Sophophora</taxon>
    </lineage>
</organism>
<keyword evidence="3" id="KW-1185">Reference proteome</keyword>
<gene>
    <name evidence="2" type="primary">Dyak\GE27412</name>
    <name evidence="2" type="synonym">GE27412</name>
    <name evidence="2" type="ORF">Dyak_GE27412</name>
</gene>
<keyword evidence="1" id="KW-0732">Signal</keyword>
<accession>A0A0R1DZ22</accession>
<feature type="signal peptide" evidence="1">
    <location>
        <begin position="1"/>
        <end position="24"/>
    </location>
</feature>
<dbReference type="OrthoDB" id="7848272at2759"/>
<proteinExistence type="predicted"/>